<dbReference type="Pfam" id="PF11066">
    <property type="entry name" value="DUF2867"/>
    <property type="match status" value="1"/>
</dbReference>
<dbReference type="Proteomes" id="UP000199013">
    <property type="component" value="Unassembled WGS sequence"/>
</dbReference>
<evidence type="ECO:0000256" key="1">
    <source>
        <dbReference type="SAM" id="MobiDB-lite"/>
    </source>
</evidence>
<dbReference type="InterPro" id="IPR021295">
    <property type="entry name" value="DUF2867"/>
</dbReference>
<organism evidence="2 3">
    <name type="scientific">Candidatus Protofrankia californiensis</name>
    <dbReference type="NCBI Taxonomy" id="1839754"/>
    <lineage>
        <taxon>Bacteria</taxon>
        <taxon>Bacillati</taxon>
        <taxon>Actinomycetota</taxon>
        <taxon>Actinomycetes</taxon>
        <taxon>Frankiales</taxon>
        <taxon>Frankiaceae</taxon>
        <taxon>Protofrankia</taxon>
    </lineage>
</organism>
<feature type="compositionally biased region" description="Basic and acidic residues" evidence="1">
    <location>
        <begin position="182"/>
        <end position="196"/>
    </location>
</feature>
<dbReference type="AlphaFoldDB" id="A0A1C3P741"/>
<evidence type="ECO:0008006" key="4">
    <source>
        <dbReference type="Google" id="ProtNLM"/>
    </source>
</evidence>
<evidence type="ECO:0000313" key="2">
    <source>
        <dbReference type="EMBL" id="SBW25606.1"/>
    </source>
</evidence>
<name>A0A1C3P741_9ACTN</name>
<proteinExistence type="predicted"/>
<feature type="compositionally biased region" description="Low complexity" evidence="1">
    <location>
        <begin position="167"/>
        <end position="177"/>
    </location>
</feature>
<reference evidence="3" key="1">
    <citation type="submission" date="2016-02" db="EMBL/GenBank/DDBJ databases">
        <authorList>
            <person name="Wibberg D."/>
        </authorList>
    </citation>
    <scope>NUCLEOTIDE SEQUENCE [LARGE SCALE GENOMIC DNA]</scope>
</reference>
<feature type="region of interest" description="Disordered" evidence="1">
    <location>
        <begin position="167"/>
        <end position="196"/>
    </location>
</feature>
<dbReference type="EMBL" id="FLUV01001925">
    <property type="protein sequence ID" value="SBW25606.1"/>
    <property type="molecule type" value="Genomic_DNA"/>
</dbReference>
<accession>A0A1C3P741</accession>
<protein>
    <recommendedName>
        <fullName evidence="4">DUF2867 domain-containing protein</fullName>
    </recommendedName>
</protein>
<sequence>MLDRAESSGANQESSGAGQVNRSHRWSSWVRLLRRLILRRPAGPIPRRAELPTNALLARHAFHRIDFADAWSIGLAPGMPTDPALWSRSLFHGSFRQYGASPDETLLGADKPHLAFRASVLVRDGTVTVSTVVNLRNQLGRAYFTLVRPLHPIVVRATLRRANRQLATAAARPTTRRNCAFDSHKPPPDHDLNHEK</sequence>
<keyword evidence="3" id="KW-1185">Reference proteome</keyword>
<gene>
    <name evidence="2" type="ORF">FDG2_4618</name>
</gene>
<evidence type="ECO:0000313" key="3">
    <source>
        <dbReference type="Proteomes" id="UP000199013"/>
    </source>
</evidence>